<evidence type="ECO:0008006" key="5">
    <source>
        <dbReference type="Google" id="ProtNLM"/>
    </source>
</evidence>
<proteinExistence type="predicted"/>
<keyword evidence="2" id="KW-0732">Signal</keyword>
<dbReference type="EMBL" id="CANTFL010001468">
    <property type="protein sequence ID" value="CAI5742454.1"/>
    <property type="molecule type" value="Genomic_DNA"/>
</dbReference>
<feature type="coiled-coil region" evidence="1">
    <location>
        <begin position="244"/>
        <end position="271"/>
    </location>
</feature>
<evidence type="ECO:0000256" key="2">
    <source>
        <dbReference type="SAM" id="SignalP"/>
    </source>
</evidence>
<feature type="signal peptide" evidence="2">
    <location>
        <begin position="1"/>
        <end position="16"/>
    </location>
</feature>
<keyword evidence="4" id="KW-1185">Reference proteome</keyword>
<evidence type="ECO:0000313" key="4">
    <source>
        <dbReference type="Proteomes" id="UP001162031"/>
    </source>
</evidence>
<name>A0AAV0UZW9_HYABA</name>
<accession>A0AAV0UZW9</accession>
<organism evidence="3 4">
    <name type="scientific">Hyaloperonospora brassicae</name>
    <name type="common">Brassica downy mildew</name>
    <name type="synonym">Peronospora brassicae</name>
    <dbReference type="NCBI Taxonomy" id="162125"/>
    <lineage>
        <taxon>Eukaryota</taxon>
        <taxon>Sar</taxon>
        <taxon>Stramenopiles</taxon>
        <taxon>Oomycota</taxon>
        <taxon>Peronosporomycetes</taxon>
        <taxon>Peronosporales</taxon>
        <taxon>Peronosporaceae</taxon>
        <taxon>Hyaloperonospora</taxon>
    </lineage>
</organism>
<dbReference type="AlphaFoldDB" id="A0AAV0UZW9"/>
<protein>
    <recommendedName>
        <fullName evidence="5">RxLR effector candidate protein</fullName>
    </recommendedName>
</protein>
<comment type="caution">
    <text evidence="3">The sequence shown here is derived from an EMBL/GenBank/DDBJ whole genome shotgun (WGS) entry which is preliminary data.</text>
</comment>
<evidence type="ECO:0000313" key="3">
    <source>
        <dbReference type="EMBL" id="CAI5742454.1"/>
    </source>
</evidence>
<dbReference type="Proteomes" id="UP001162031">
    <property type="component" value="Unassembled WGS sequence"/>
</dbReference>
<feature type="chain" id="PRO_5043381816" description="RxLR effector candidate protein" evidence="2">
    <location>
        <begin position="17"/>
        <end position="350"/>
    </location>
</feature>
<gene>
    <name evidence="3" type="ORF">HBR001_LOCUS8991</name>
</gene>
<evidence type="ECO:0000256" key="1">
    <source>
        <dbReference type="SAM" id="Coils"/>
    </source>
</evidence>
<keyword evidence="1" id="KW-0175">Coiled coil</keyword>
<reference evidence="3" key="1">
    <citation type="submission" date="2022-12" db="EMBL/GenBank/DDBJ databases">
        <authorList>
            <person name="Webb A."/>
        </authorList>
    </citation>
    <scope>NUCLEOTIDE SEQUENCE</scope>
    <source>
        <strain evidence="3">Hp1</strain>
    </source>
</reference>
<sequence length="350" mass="39671">MTRSFFLLVLTPVVVASGDALLDHTAGIRPDFASSDQDQVIESNVTGTLAFRSTEGTTNAASDERMLHSFESSAETIGALASGSESWIPQIEEGIPWRELLINAASDAERAWENYATAWRDKNSGLSKSVADWRMDLDDAIRAEDDAWVEYEADCAKAEATYRKLHEVWGKKRAARKKRQAAWNKFNAASKSKRLPGAAWAKDPVAYRKRSQAWKIKMNAWKKDKAVRKADIAYRQSSMANVKVEAVRRMIDALVREIKTYLREFEDLEAMGVTVEGYQKRFDLDPLIVNQYVGGEVTREILYRNGPAYTKYLCYKIFIESGKDALLLLPYQLLSSMSRQVYRSSRASHR</sequence>